<keyword evidence="1" id="KW-0732">Signal</keyword>
<accession>A0A1G8GC67</accession>
<name>A0A1G8GC67_9FLAO</name>
<feature type="signal peptide" evidence="1">
    <location>
        <begin position="1"/>
        <end position="18"/>
    </location>
</feature>
<dbReference type="Pfam" id="PF14127">
    <property type="entry name" value="DUF4294"/>
    <property type="match status" value="1"/>
</dbReference>
<dbReference type="EMBL" id="FNDQ01000025">
    <property type="protein sequence ID" value="SDH91881.1"/>
    <property type="molecule type" value="Genomic_DNA"/>
</dbReference>
<protein>
    <recommendedName>
        <fullName evidence="4">DUF4294 domain-containing protein</fullName>
    </recommendedName>
</protein>
<organism evidence="2 3">
    <name type="scientific">Myroides phaeus</name>
    <dbReference type="NCBI Taxonomy" id="702745"/>
    <lineage>
        <taxon>Bacteria</taxon>
        <taxon>Pseudomonadati</taxon>
        <taxon>Bacteroidota</taxon>
        <taxon>Flavobacteriia</taxon>
        <taxon>Flavobacteriales</taxon>
        <taxon>Flavobacteriaceae</taxon>
        <taxon>Myroides</taxon>
    </lineage>
</organism>
<dbReference type="InterPro" id="IPR025636">
    <property type="entry name" value="DUF4294"/>
</dbReference>
<evidence type="ECO:0008006" key="4">
    <source>
        <dbReference type="Google" id="ProtNLM"/>
    </source>
</evidence>
<reference evidence="3" key="1">
    <citation type="submission" date="2016-10" db="EMBL/GenBank/DDBJ databases">
        <authorList>
            <person name="Varghese N."/>
            <person name="Submissions S."/>
        </authorList>
    </citation>
    <scope>NUCLEOTIDE SEQUENCE [LARGE SCALE GENOMIC DNA]</scope>
    <source>
        <strain evidence="3">DSM 23313</strain>
    </source>
</reference>
<evidence type="ECO:0000256" key="1">
    <source>
        <dbReference type="SAM" id="SignalP"/>
    </source>
</evidence>
<dbReference type="Proteomes" id="UP000243588">
    <property type="component" value="Unassembled WGS sequence"/>
</dbReference>
<sequence length="231" mass="27689">MRKLIVIVLFLMPFLSMAQEQELRQVPDIPHEIIVNGDTIQEYSIPEIFIGVDAREEKYRRDMIILRNRLRRVYPYAEATAANLVILNKNLELMETNREKRQYIKRSQKYLESQFKERLKKLSRNDGKILLKLIDRQTGNTAFSLIKEFKSGWTAFWSNTTARTFSLNLKSEYHPESDINDFYIETQLQYLFFRNELEYSTGSPGINFNELRKKWVLEQKEEEFFPLELRE</sequence>
<proteinExistence type="predicted"/>
<dbReference type="STRING" id="702745.SAMN05421818_12514"/>
<gene>
    <name evidence="2" type="ORF">SAMN05421818_12514</name>
</gene>
<keyword evidence="3" id="KW-1185">Reference proteome</keyword>
<evidence type="ECO:0000313" key="3">
    <source>
        <dbReference type="Proteomes" id="UP000243588"/>
    </source>
</evidence>
<dbReference type="RefSeq" id="WP_090410194.1">
    <property type="nucleotide sequence ID" value="NZ_FNDQ01000025.1"/>
</dbReference>
<feature type="chain" id="PRO_5017259099" description="DUF4294 domain-containing protein" evidence="1">
    <location>
        <begin position="19"/>
        <end position="231"/>
    </location>
</feature>
<dbReference type="AlphaFoldDB" id="A0A1G8GC67"/>
<evidence type="ECO:0000313" key="2">
    <source>
        <dbReference type="EMBL" id="SDH91881.1"/>
    </source>
</evidence>